<dbReference type="EMBL" id="CAJHNH020001125">
    <property type="protein sequence ID" value="CAG5121629.1"/>
    <property type="molecule type" value="Genomic_DNA"/>
</dbReference>
<accession>A0A8S3YY24</accession>
<protein>
    <submittedName>
        <fullName evidence="1">Uncharacterized protein</fullName>
    </submittedName>
</protein>
<proteinExistence type="predicted"/>
<evidence type="ECO:0000313" key="1">
    <source>
        <dbReference type="EMBL" id="CAG5121629.1"/>
    </source>
</evidence>
<name>A0A8S3YY24_9EUPU</name>
<dbReference type="OrthoDB" id="337464at2759"/>
<evidence type="ECO:0000313" key="2">
    <source>
        <dbReference type="Proteomes" id="UP000678393"/>
    </source>
</evidence>
<dbReference type="AlphaFoldDB" id="A0A8S3YY24"/>
<gene>
    <name evidence="1" type="ORF">CUNI_LOCUS7187</name>
</gene>
<sequence length="136" mass="15119">MAESNGVEIYLTDVQNAVNTKEYLAPLSSRDVNTRKEALDNLYSLVEQHLDGCVSSAVAFNNNNSHRSGTFKTRQQQGFCLQSILPGILRLSLMCPFDDVREKMSALFSEIKVHGRGLQIPRVISNGPSNFISKTE</sequence>
<keyword evidence="2" id="KW-1185">Reference proteome</keyword>
<organism evidence="1 2">
    <name type="scientific">Candidula unifasciata</name>
    <dbReference type="NCBI Taxonomy" id="100452"/>
    <lineage>
        <taxon>Eukaryota</taxon>
        <taxon>Metazoa</taxon>
        <taxon>Spiralia</taxon>
        <taxon>Lophotrochozoa</taxon>
        <taxon>Mollusca</taxon>
        <taxon>Gastropoda</taxon>
        <taxon>Heterobranchia</taxon>
        <taxon>Euthyneura</taxon>
        <taxon>Panpulmonata</taxon>
        <taxon>Eupulmonata</taxon>
        <taxon>Stylommatophora</taxon>
        <taxon>Helicina</taxon>
        <taxon>Helicoidea</taxon>
        <taxon>Geomitridae</taxon>
        <taxon>Candidula</taxon>
    </lineage>
</organism>
<reference evidence="1" key="1">
    <citation type="submission" date="2021-04" db="EMBL/GenBank/DDBJ databases">
        <authorList>
            <consortium name="Molecular Ecology Group"/>
        </authorList>
    </citation>
    <scope>NUCLEOTIDE SEQUENCE</scope>
</reference>
<comment type="caution">
    <text evidence="1">The sequence shown here is derived from an EMBL/GenBank/DDBJ whole genome shotgun (WGS) entry which is preliminary data.</text>
</comment>
<dbReference type="Proteomes" id="UP000678393">
    <property type="component" value="Unassembled WGS sequence"/>
</dbReference>
<feature type="non-terminal residue" evidence="1">
    <location>
        <position position="1"/>
    </location>
</feature>